<feature type="compositionally biased region" description="Low complexity" evidence="5">
    <location>
        <begin position="1224"/>
        <end position="1257"/>
    </location>
</feature>
<dbReference type="Pfam" id="PF00400">
    <property type="entry name" value="WD40"/>
    <property type="match status" value="1"/>
</dbReference>
<feature type="region of interest" description="Disordered" evidence="5">
    <location>
        <begin position="1345"/>
        <end position="1366"/>
    </location>
</feature>
<dbReference type="PANTHER" id="PTHR45532:SF4">
    <property type="entry name" value="WD REPEAT-CONTAINING PROTEIN 55 HOMOLOG"/>
    <property type="match status" value="1"/>
</dbReference>
<dbReference type="InterPro" id="IPR019775">
    <property type="entry name" value="WD40_repeat_CS"/>
</dbReference>
<feature type="region of interest" description="Disordered" evidence="5">
    <location>
        <begin position="1144"/>
        <end position="1174"/>
    </location>
</feature>
<feature type="region of interest" description="Disordered" evidence="5">
    <location>
        <begin position="1479"/>
        <end position="1634"/>
    </location>
</feature>
<dbReference type="PANTHER" id="PTHR45532">
    <property type="entry name" value="WD REPEAT-CONTAINING PROTEIN 97"/>
    <property type="match status" value="1"/>
</dbReference>
<dbReference type="Gene3D" id="2.130.10.10">
    <property type="entry name" value="YVTN repeat-like/Quinoprotein amine dehydrogenase"/>
    <property type="match status" value="2"/>
</dbReference>
<evidence type="ECO:0000313" key="6">
    <source>
        <dbReference type="Proteomes" id="UP000695026"/>
    </source>
</evidence>
<dbReference type="CTD" id="83889"/>
<evidence type="ECO:0000256" key="4">
    <source>
        <dbReference type="SAM" id="Coils"/>
    </source>
</evidence>
<keyword evidence="6" id="KW-1185">Reference proteome</keyword>
<dbReference type="SMART" id="SM00320">
    <property type="entry name" value="WD40"/>
    <property type="match status" value="5"/>
</dbReference>
<organism evidence="6 7">
    <name type="scientific">Python bivittatus</name>
    <name type="common">Burmese python</name>
    <name type="synonym">Python molurus bivittatus</name>
    <dbReference type="NCBI Taxonomy" id="176946"/>
    <lineage>
        <taxon>Eukaryota</taxon>
        <taxon>Metazoa</taxon>
        <taxon>Chordata</taxon>
        <taxon>Craniata</taxon>
        <taxon>Vertebrata</taxon>
        <taxon>Euteleostomi</taxon>
        <taxon>Lepidosauria</taxon>
        <taxon>Squamata</taxon>
        <taxon>Bifurcata</taxon>
        <taxon>Unidentata</taxon>
        <taxon>Episquamata</taxon>
        <taxon>Toxicofera</taxon>
        <taxon>Serpentes</taxon>
        <taxon>Henophidia</taxon>
        <taxon>Pythonidae</taxon>
        <taxon>Python</taxon>
    </lineage>
</organism>
<keyword evidence="1 3" id="KW-0853">WD repeat</keyword>
<dbReference type="PROSITE" id="PS00678">
    <property type="entry name" value="WD_REPEATS_1"/>
    <property type="match status" value="1"/>
</dbReference>
<feature type="compositionally biased region" description="Basic and acidic residues" evidence="5">
    <location>
        <begin position="1526"/>
        <end position="1615"/>
    </location>
</feature>
<keyword evidence="2" id="KW-0677">Repeat</keyword>
<evidence type="ECO:0000256" key="5">
    <source>
        <dbReference type="SAM" id="MobiDB-lite"/>
    </source>
</evidence>
<accession>A0A9F5IYL9</accession>
<evidence type="ECO:0000256" key="1">
    <source>
        <dbReference type="ARBA" id="ARBA00022574"/>
    </source>
</evidence>
<protein>
    <submittedName>
        <fullName evidence="7">WD repeat-containing protein 87</fullName>
    </submittedName>
</protein>
<feature type="compositionally biased region" description="Acidic residues" evidence="5">
    <location>
        <begin position="2115"/>
        <end position="2127"/>
    </location>
</feature>
<dbReference type="OMA" id="VVPLPWQ"/>
<dbReference type="InterPro" id="IPR015943">
    <property type="entry name" value="WD40/YVTN_repeat-like_dom_sf"/>
</dbReference>
<feature type="compositionally biased region" description="Low complexity" evidence="5">
    <location>
        <begin position="1515"/>
        <end position="1524"/>
    </location>
</feature>
<feature type="compositionally biased region" description="Basic and acidic residues" evidence="5">
    <location>
        <begin position="2128"/>
        <end position="2142"/>
    </location>
</feature>
<feature type="compositionally biased region" description="Basic and acidic residues" evidence="5">
    <location>
        <begin position="2065"/>
        <end position="2079"/>
    </location>
</feature>
<dbReference type="OrthoDB" id="6262491at2759"/>
<dbReference type="KEGG" id="pbi:112541948"/>
<dbReference type="PROSITE" id="PS50294">
    <property type="entry name" value="WD_REPEATS_REGION"/>
    <property type="match status" value="1"/>
</dbReference>
<gene>
    <name evidence="7" type="primary">WDR87</name>
</gene>
<feature type="coiled-coil region" evidence="4">
    <location>
        <begin position="1817"/>
        <end position="1851"/>
    </location>
</feature>
<dbReference type="SUPFAM" id="SSF50998">
    <property type="entry name" value="Quinoprotein alcohol dehydrogenase-like"/>
    <property type="match status" value="1"/>
</dbReference>
<dbReference type="InterPro" id="IPR011047">
    <property type="entry name" value="Quinoprotein_ADH-like_sf"/>
</dbReference>
<evidence type="ECO:0000256" key="3">
    <source>
        <dbReference type="PROSITE-ProRule" id="PRU00221"/>
    </source>
</evidence>
<feature type="compositionally biased region" description="Acidic residues" evidence="5">
    <location>
        <begin position="1489"/>
        <end position="1499"/>
    </location>
</feature>
<dbReference type="RefSeq" id="XP_025029207.1">
    <property type="nucleotide sequence ID" value="XM_025173439.1"/>
</dbReference>
<reference evidence="7" key="1">
    <citation type="submission" date="2025-08" db="UniProtKB">
        <authorList>
            <consortium name="RefSeq"/>
        </authorList>
    </citation>
    <scope>IDENTIFICATION</scope>
    <source>
        <tissue evidence="7">Liver</tissue>
    </source>
</reference>
<feature type="repeat" description="WD" evidence="3">
    <location>
        <begin position="295"/>
        <end position="336"/>
    </location>
</feature>
<dbReference type="InterPro" id="IPR036322">
    <property type="entry name" value="WD40_repeat_dom_sf"/>
</dbReference>
<proteinExistence type="predicted"/>
<feature type="coiled-coil region" evidence="4">
    <location>
        <begin position="1937"/>
        <end position="1968"/>
    </location>
</feature>
<dbReference type="Proteomes" id="UP000695026">
    <property type="component" value="Unplaced"/>
</dbReference>
<dbReference type="InterPro" id="IPR001680">
    <property type="entry name" value="WD40_rpt"/>
</dbReference>
<feature type="repeat" description="WD" evidence="3">
    <location>
        <begin position="621"/>
        <end position="654"/>
    </location>
</feature>
<evidence type="ECO:0000256" key="2">
    <source>
        <dbReference type="ARBA" id="ARBA00022737"/>
    </source>
</evidence>
<dbReference type="GeneID" id="112541948"/>
<dbReference type="InterPro" id="IPR016024">
    <property type="entry name" value="ARM-type_fold"/>
</dbReference>
<evidence type="ECO:0000313" key="7">
    <source>
        <dbReference type="RefSeq" id="XP_025029207.1"/>
    </source>
</evidence>
<dbReference type="SUPFAM" id="SSF50978">
    <property type="entry name" value="WD40 repeat-like"/>
    <property type="match status" value="1"/>
</dbReference>
<dbReference type="PROSITE" id="PS50082">
    <property type="entry name" value="WD_REPEATS_2"/>
    <property type="match status" value="2"/>
</dbReference>
<sequence length="2209" mass="249777">MNVLQAAFQQQDLPSCDTMLKGPVPIVPQWKELQYQLRERLKLQKGLPEGTEGTPFLLSDRPSIVFRDSCFPSHMPILCPYTTEGGNFFASFTWKRARGSKVRVWSYNMEDETSVTEKEYPLDENPVVLTIIHVPHVHLFVAYCDDIHFRFFGDHTQDFKLLSKMTSPYSVTSLCYSPETRELVSGAIGVVVFWTFLMLEVPYMSVTQEVYVATGEFVHFLRVEQERRMLVALCESIIRVYNYQTKAQIRTFQVSQGVSLTCCAANWPQSFLYTGDLAGDVKVWNFDAGTHVNQFKAHLSAISSIIIRTSVHTLMTASLDGMLKEWNLTTCELLRRVDIGEEVFQMQFLNEQTFFLRTQYTFSIRTVNNFYQLFNRSKSILKKLVRVQCEPDKARILATTEDGVIRFLSPVTGEMLFVTWPFQLLEKALDYVYDPDREELLVTMGTSDIYVLDTTKNPCPAKYILRTTESVDDKVLCLAYSRLELGGRTTSFIFSGFKSGKVRSVTQQLYRMGGRKLHDGNVVALTSLSDSGNLSYNSRESSYLCSYGLDEYIILSEVFLKKNSLLEVVPLVVIPSTNCRINILLLIPGYICVLTEQNRVRLWRQAALVPGQKNPFWKETVAMHSSTITSFDYCHTLSILVTGGSDGSVRIWDILGKMLVEFDTTLKFNRVCFANQRGDLVVGCNMNIYFISCVTYLPRKHLTMLLTRCVMDDVVEYPLPFLPRFLLSFDIVFVPKKQEEPQTWYRQVGKQAKKYERLEPMTNHKEVVIEKNVAKVVEFIGKDVSVLPGRDFYEPSLPLLKEMLPGFAVEYQLIPQPSLKPSLEKKLASPPPYRGLPRMVEHIPLLQTLRFREGHSWPIAPDGYIPNSVIRAQLFPTGTPPDLQCPLLSSRDPLPKRKMMKIQMSEWDKSEGVQKAWKKKAQKMKKTPSTTKRHRDLLAEIVTKPWLRHKPSDTSLPSVMKAILNLMDDVPYSTYLLCTSALVQLSESYTLPATIQEVAFERLIQDTSHKEARMRLAAWEALGKMDLLSEQEVVPLARALLDENKKVRDLARSLLDSVAGITDKFVLKKEMQRLAETSLEDMTVMRQTEKGAFPRRVRAAGIIAESKDEAVHALTEGAERLMNCVENQLTANLFLMSECPLPEASLVGYPPPSRRKRLSAKPSEEYREPESPEAAQARWLGLFGQPQKKGAEAEAGAEEAKQRTPQKLPRIQQARGKGVTIPLPSEAVPSESSSSSPSQSSPGSTSPTTSSASSSATWREVRRTKKELRGREQLRQPKALRTPSEEAHRLRKGRKEPQPILLQRRDTRTQLYTEMLKKARKDQPAVAAPAEAKVVSSLVQVKASQPELPTLPPEPPGRGSLIDPHRQYGADKSKWRDDLYKLMMLRIAPSVEGRTAAEDFLASARIALTGQTVSWEALASLNRAFLASQERMAAEAPGWKQYMDNFLKASLKESWLQPSVESLETVVAVRTAADLLSSSETDVLSPDLSQEEGGEGEEAAEGRVAKKKKKRLEQPGAKAGKAPKVASEKEGRRAAKQAERWAARTEEFAQRKEQESVVGSKERGLAQSKEELPPRGKEGEPTPGKEGELPRGRVREPIRLKEREAPEREDKEVTKRKAGRPAGQEKVSEGTLADMRAEGKARMLDELKARALVEAERTALEEVKGRALAEAREIALAEARDRALLAARKKALAEAWEKVLAEAHQKALEEVMERALQEAQEIVQAEGLEGKMAEERVQELALAIAKELAKDRAKELAASTKLEPDEARVLELAEEEPIEIDEMALLGLAEARAQELAKARAQELAEAATLEVPEERLTELAEVRAQLLAQAKQMEKELELEEEERAESRSAFFFDGGPMGSLEALDDESFWFLSEDERDALVTMWEMDLAPESEPELTDLAQLFLEILTEPEKLQRKDSSTFQQLFRVASLLRVTSTADIQELAEALLQKAEELLKEAEERPESLSEEEGSVFARLRKAVEAHKPWSTSPQQLAAQMKKLLKSALAVLQARNLKRRLANAAQRKAWQQKAEKDWERDEGRGRGLGLGRRAWAAKKLKQAFGKIQAEQERARRDRLEQQRRERHLKFRSRPIVLGFPEGADQGRDKERGPGVGKEAEEEEEWGEGEGMEEGRRRKSVAKEKARRDRGKLTWSMGQQWEKAWHAILQMEDELAPALAVPRPKRYRLPKDALYKTTKPTLRLHRRMLSPLCP</sequence>
<feature type="region of interest" description="Disordered" evidence="5">
    <location>
        <begin position="2062"/>
        <end position="2081"/>
    </location>
</feature>
<keyword evidence="4" id="KW-0175">Coiled coil</keyword>
<dbReference type="SUPFAM" id="SSF48371">
    <property type="entry name" value="ARM repeat"/>
    <property type="match status" value="1"/>
</dbReference>
<feature type="region of interest" description="Disordered" evidence="5">
    <location>
        <begin position="2093"/>
        <end position="2147"/>
    </location>
</feature>
<name>A0A9F5IYL9_PYTBI</name>
<feature type="region of interest" description="Disordered" evidence="5">
    <location>
        <begin position="1186"/>
        <end position="1303"/>
    </location>
</feature>